<comment type="caution">
    <text evidence="2">The sequence shown here is derived from an EMBL/GenBank/DDBJ whole genome shotgun (WGS) entry which is preliminary data.</text>
</comment>
<dbReference type="AlphaFoldDB" id="A0A820LNK7"/>
<sequence>MPQELREPSPNLPNDFNLATTNTAITTASNLNNVPVDALPQRTIFASNVTQPFVVNNTNVNGQRQQQGYGSNQQRQQTTTTTSSFRRRNRRIRQRQYRQNQNIIENNRFAVLAENNLDNDDNVDLVSDVDENE</sequence>
<evidence type="ECO:0000256" key="1">
    <source>
        <dbReference type="SAM" id="MobiDB-lite"/>
    </source>
</evidence>
<reference evidence="2" key="1">
    <citation type="submission" date="2021-02" db="EMBL/GenBank/DDBJ databases">
        <authorList>
            <person name="Nowell W R."/>
        </authorList>
    </citation>
    <scope>NUCLEOTIDE SEQUENCE</scope>
</reference>
<name>A0A820LNK7_9BILA</name>
<proteinExistence type="predicted"/>
<evidence type="ECO:0000313" key="3">
    <source>
        <dbReference type="Proteomes" id="UP000663823"/>
    </source>
</evidence>
<protein>
    <submittedName>
        <fullName evidence="2">Uncharacterized protein</fullName>
    </submittedName>
</protein>
<feature type="region of interest" description="Disordered" evidence="1">
    <location>
        <begin position="61"/>
        <end position="99"/>
    </location>
</feature>
<accession>A0A820LNK7</accession>
<feature type="compositionally biased region" description="Low complexity" evidence="1">
    <location>
        <begin position="61"/>
        <end position="84"/>
    </location>
</feature>
<feature type="compositionally biased region" description="Basic residues" evidence="1">
    <location>
        <begin position="85"/>
        <end position="96"/>
    </location>
</feature>
<dbReference type="Proteomes" id="UP000663823">
    <property type="component" value="Unassembled WGS sequence"/>
</dbReference>
<dbReference type="EMBL" id="CAJOAX010066793">
    <property type="protein sequence ID" value="CAF4360309.1"/>
    <property type="molecule type" value="Genomic_DNA"/>
</dbReference>
<evidence type="ECO:0000313" key="2">
    <source>
        <dbReference type="EMBL" id="CAF4360309.1"/>
    </source>
</evidence>
<gene>
    <name evidence="2" type="ORF">OTI717_LOCUS43826</name>
</gene>
<feature type="non-terminal residue" evidence="2">
    <location>
        <position position="133"/>
    </location>
</feature>
<organism evidence="2 3">
    <name type="scientific">Rotaria sordida</name>
    <dbReference type="NCBI Taxonomy" id="392033"/>
    <lineage>
        <taxon>Eukaryota</taxon>
        <taxon>Metazoa</taxon>
        <taxon>Spiralia</taxon>
        <taxon>Gnathifera</taxon>
        <taxon>Rotifera</taxon>
        <taxon>Eurotatoria</taxon>
        <taxon>Bdelloidea</taxon>
        <taxon>Philodinida</taxon>
        <taxon>Philodinidae</taxon>
        <taxon>Rotaria</taxon>
    </lineage>
</organism>